<feature type="compositionally biased region" description="Polar residues" evidence="5">
    <location>
        <begin position="680"/>
        <end position="695"/>
    </location>
</feature>
<evidence type="ECO:0000259" key="6">
    <source>
        <dbReference type="PROSITE" id="PS50865"/>
    </source>
</evidence>
<dbReference type="SUPFAM" id="SSF144232">
    <property type="entry name" value="HIT/MYND zinc finger-like"/>
    <property type="match status" value="1"/>
</dbReference>
<evidence type="ECO:0000256" key="1">
    <source>
        <dbReference type="ARBA" id="ARBA00022723"/>
    </source>
</evidence>
<dbReference type="AlphaFoldDB" id="A0A0D0C2A4"/>
<feature type="domain" description="MYND-type" evidence="6">
    <location>
        <begin position="409"/>
        <end position="450"/>
    </location>
</feature>
<evidence type="ECO:0000256" key="2">
    <source>
        <dbReference type="ARBA" id="ARBA00022771"/>
    </source>
</evidence>
<keyword evidence="8" id="KW-1185">Reference proteome</keyword>
<evidence type="ECO:0000256" key="5">
    <source>
        <dbReference type="SAM" id="MobiDB-lite"/>
    </source>
</evidence>
<accession>A0A0D0C2A4</accession>
<feature type="compositionally biased region" description="Low complexity" evidence="5">
    <location>
        <begin position="667"/>
        <end position="679"/>
    </location>
</feature>
<dbReference type="EMBL" id="KN834851">
    <property type="protein sequence ID" value="KIK51967.1"/>
    <property type="molecule type" value="Genomic_DNA"/>
</dbReference>
<evidence type="ECO:0000313" key="7">
    <source>
        <dbReference type="EMBL" id="KIK51967.1"/>
    </source>
</evidence>
<organism evidence="7 8">
    <name type="scientific">Collybiopsis luxurians FD-317 M1</name>
    <dbReference type="NCBI Taxonomy" id="944289"/>
    <lineage>
        <taxon>Eukaryota</taxon>
        <taxon>Fungi</taxon>
        <taxon>Dikarya</taxon>
        <taxon>Basidiomycota</taxon>
        <taxon>Agaricomycotina</taxon>
        <taxon>Agaricomycetes</taxon>
        <taxon>Agaricomycetidae</taxon>
        <taxon>Agaricales</taxon>
        <taxon>Marasmiineae</taxon>
        <taxon>Omphalotaceae</taxon>
        <taxon>Collybiopsis</taxon>
        <taxon>Collybiopsis luxurians</taxon>
    </lineage>
</organism>
<sequence length="708" mass="80254">MNRRIETLKKRALSGKEDSDDALEKLASILLDKKDKRTYYGLIPTLLQSLSRHTPPPSFVGQVPTIPSNGRLVFTVLKAIELITFSTLYQVRSVNSVPSPAVLHSVNTGARWRYGLLWPGIISSSDIANTPGVADVVFNLPIYALTIRSPSRPINVQDIYLVAFTLADLFDSPHSGQPDGWEDFCTRFGTQHLKVTKPKTCDGIAQVLVQLCQERALNWKALHYWLRILRWTGRSVTFVLKLVQRRAVYFLTHLLVRVSRHINSHGGAAAMKDLHVSGVWVMGVVCLEYAVRSGGFDSVILALETGLLPALWRVAVAFERYGNDDQFTAVHFYGGSLDNIAAHSMYRSVQKVLVKILHKPLFSDASVQEYLDESAELESTWRAFKEVVDRRVRLKNQFEVNSGLYYCSYPKCTTPPTSKFRRCAGCLTAFYCSVECQKTDWKEGKHKQFCVQVSRRNSEGYSRCTEDRDIEFQTWIVKAELWAIREKLLERQIAYRRQHPNERSSILVNTVDFRNMNYQDSIEALSLDEAEDYSPNVEYSGGGWRDILSDFKKLRRTDKDVGPVVVVTLPRTKVFHQVGLILRNPDDELVESRSRRGKQFVDNRAIEPKPNHIFSDPDLFAELFPESFGDYDEDDDDWLDDLLPHQGDLEAEQHEEHSPSGPKSLPSSQSIGSESAQSGVSNSRPSNRAPTSTAESLPGLRGFFNKRK</sequence>
<dbReference type="PROSITE" id="PS50865">
    <property type="entry name" value="ZF_MYND_2"/>
    <property type="match status" value="1"/>
</dbReference>
<evidence type="ECO:0000256" key="4">
    <source>
        <dbReference type="PROSITE-ProRule" id="PRU00134"/>
    </source>
</evidence>
<dbReference type="Proteomes" id="UP000053593">
    <property type="component" value="Unassembled WGS sequence"/>
</dbReference>
<dbReference type="Gene3D" id="6.10.140.2220">
    <property type="match status" value="1"/>
</dbReference>
<evidence type="ECO:0000313" key="8">
    <source>
        <dbReference type="Proteomes" id="UP000053593"/>
    </source>
</evidence>
<name>A0A0D0C2A4_9AGAR</name>
<dbReference type="HOGENOM" id="CLU_389811_0_0_1"/>
<dbReference type="OrthoDB" id="3071675at2759"/>
<proteinExistence type="predicted"/>
<dbReference type="Pfam" id="PF01753">
    <property type="entry name" value="zf-MYND"/>
    <property type="match status" value="1"/>
</dbReference>
<keyword evidence="3" id="KW-0862">Zinc</keyword>
<reference evidence="7 8" key="1">
    <citation type="submission" date="2014-04" db="EMBL/GenBank/DDBJ databases">
        <title>Evolutionary Origins and Diversification of the Mycorrhizal Mutualists.</title>
        <authorList>
            <consortium name="DOE Joint Genome Institute"/>
            <consortium name="Mycorrhizal Genomics Consortium"/>
            <person name="Kohler A."/>
            <person name="Kuo A."/>
            <person name="Nagy L.G."/>
            <person name="Floudas D."/>
            <person name="Copeland A."/>
            <person name="Barry K.W."/>
            <person name="Cichocki N."/>
            <person name="Veneault-Fourrey C."/>
            <person name="LaButti K."/>
            <person name="Lindquist E.A."/>
            <person name="Lipzen A."/>
            <person name="Lundell T."/>
            <person name="Morin E."/>
            <person name="Murat C."/>
            <person name="Riley R."/>
            <person name="Ohm R."/>
            <person name="Sun H."/>
            <person name="Tunlid A."/>
            <person name="Henrissat B."/>
            <person name="Grigoriev I.V."/>
            <person name="Hibbett D.S."/>
            <person name="Martin F."/>
        </authorList>
    </citation>
    <scope>NUCLEOTIDE SEQUENCE [LARGE SCALE GENOMIC DNA]</scope>
    <source>
        <strain evidence="7 8">FD-317 M1</strain>
    </source>
</reference>
<feature type="compositionally biased region" description="Basic and acidic residues" evidence="5">
    <location>
        <begin position="647"/>
        <end position="658"/>
    </location>
</feature>
<keyword evidence="2 4" id="KW-0863">Zinc-finger</keyword>
<evidence type="ECO:0000256" key="3">
    <source>
        <dbReference type="ARBA" id="ARBA00022833"/>
    </source>
</evidence>
<protein>
    <recommendedName>
        <fullName evidence="6">MYND-type domain-containing protein</fullName>
    </recommendedName>
</protein>
<feature type="region of interest" description="Disordered" evidence="5">
    <location>
        <begin position="635"/>
        <end position="708"/>
    </location>
</feature>
<keyword evidence="1" id="KW-0479">Metal-binding</keyword>
<dbReference type="InterPro" id="IPR002893">
    <property type="entry name" value="Znf_MYND"/>
</dbReference>
<gene>
    <name evidence="7" type="ORF">GYMLUDRAFT_265663</name>
</gene>
<dbReference type="GO" id="GO:0008270">
    <property type="term" value="F:zinc ion binding"/>
    <property type="evidence" value="ECO:0007669"/>
    <property type="project" value="UniProtKB-KW"/>
</dbReference>